<protein>
    <submittedName>
        <fullName evidence="2">Uncharacterized protein</fullName>
    </submittedName>
</protein>
<proteinExistence type="predicted"/>
<dbReference type="EMBL" id="QPFP01000151">
    <property type="protein sequence ID" value="TEB20206.1"/>
    <property type="molecule type" value="Genomic_DNA"/>
</dbReference>
<evidence type="ECO:0000313" key="3">
    <source>
        <dbReference type="Proteomes" id="UP000298030"/>
    </source>
</evidence>
<evidence type="ECO:0000313" key="2">
    <source>
        <dbReference type="EMBL" id="TEB20206.1"/>
    </source>
</evidence>
<comment type="caution">
    <text evidence="2">The sequence shown here is derived from an EMBL/GenBank/DDBJ whole genome shotgun (WGS) entry which is preliminary data.</text>
</comment>
<evidence type="ECO:0000256" key="1">
    <source>
        <dbReference type="SAM" id="MobiDB-lite"/>
    </source>
</evidence>
<keyword evidence="3" id="KW-1185">Reference proteome</keyword>
<dbReference type="AlphaFoldDB" id="A0A4Y7SEW5"/>
<feature type="region of interest" description="Disordered" evidence="1">
    <location>
        <begin position="148"/>
        <end position="174"/>
    </location>
</feature>
<feature type="compositionally biased region" description="Polar residues" evidence="1">
    <location>
        <begin position="220"/>
        <end position="231"/>
    </location>
</feature>
<sequence>MERLGHGWVQGTYAPLPTSAGYLKRRRAYVGSSDHDPWSTRALMTIDRHLPDTLTVRLDYTTKPPKADSSNLVITKQSQSDLQEALSLHSTDHFERPHFFSDRAPSNQHTTSLTTSELQYTLLPLISLEPMELALQETRSGKAMGMYGERNARKGSGKKRPLGTTNPSRPPMPLPAARNLLPESALHPSLPTVPNREFHSQFSSLLAFFVSRTLRHKRGNTCSTLGPTSAERTPPPPPHT</sequence>
<dbReference type="Proteomes" id="UP000298030">
    <property type="component" value="Unassembled WGS sequence"/>
</dbReference>
<reference evidence="2 3" key="1">
    <citation type="journal article" date="2019" name="Nat. Ecol. Evol.">
        <title>Megaphylogeny resolves global patterns of mushroom evolution.</title>
        <authorList>
            <person name="Varga T."/>
            <person name="Krizsan K."/>
            <person name="Foldi C."/>
            <person name="Dima B."/>
            <person name="Sanchez-Garcia M."/>
            <person name="Sanchez-Ramirez S."/>
            <person name="Szollosi G.J."/>
            <person name="Szarkandi J.G."/>
            <person name="Papp V."/>
            <person name="Albert L."/>
            <person name="Andreopoulos W."/>
            <person name="Angelini C."/>
            <person name="Antonin V."/>
            <person name="Barry K.W."/>
            <person name="Bougher N.L."/>
            <person name="Buchanan P."/>
            <person name="Buyck B."/>
            <person name="Bense V."/>
            <person name="Catcheside P."/>
            <person name="Chovatia M."/>
            <person name="Cooper J."/>
            <person name="Damon W."/>
            <person name="Desjardin D."/>
            <person name="Finy P."/>
            <person name="Geml J."/>
            <person name="Haridas S."/>
            <person name="Hughes K."/>
            <person name="Justo A."/>
            <person name="Karasinski D."/>
            <person name="Kautmanova I."/>
            <person name="Kiss B."/>
            <person name="Kocsube S."/>
            <person name="Kotiranta H."/>
            <person name="LaButti K.M."/>
            <person name="Lechner B.E."/>
            <person name="Liimatainen K."/>
            <person name="Lipzen A."/>
            <person name="Lukacs Z."/>
            <person name="Mihaltcheva S."/>
            <person name="Morgado L.N."/>
            <person name="Niskanen T."/>
            <person name="Noordeloos M.E."/>
            <person name="Ohm R.A."/>
            <person name="Ortiz-Santana B."/>
            <person name="Ovrebo C."/>
            <person name="Racz N."/>
            <person name="Riley R."/>
            <person name="Savchenko A."/>
            <person name="Shiryaev A."/>
            <person name="Soop K."/>
            <person name="Spirin V."/>
            <person name="Szebenyi C."/>
            <person name="Tomsovsky M."/>
            <person name="Tulloss R.E."/>
            <person name="Uehling J."/>
            <person name="Grigoriev I.V."/>
            <person name="Vagvolgyi C."/>
            <person name="Papp T."/>
            <person name="Martin F.M."/>
            <person name="Miettinen O."/>
            <person name="Hibbett D.S."/>
            <person name="Nagy L.G."/>
        </authorList>
    </citation>
    <scope>NUCLEOTIDE SEQUENCE [LARGE SCALE GENOMIC DNA]</scope>
    <source>
        <strain evidence="2 3">FP101781</strain>
    </source>
</reference>
<name>A0A4Y7SEW5_COPMI</name>
<feature type="region of interest" description="Disordered" evidence="1">
    <location>
        <begin position="218"/>
        <end position="240"/>
    </location>
</feature>
<organism evidence="2 3">
    <name type="scientific">Coprinellus micaceus</name>
    <name type="common">Glistening ink-cap mushroom</name>
    <name type="synonym">Coprinus micaceus</name>
    <dbReference type="NCBI Taxonomy" id="71717"/>
    <lineage>
        <taxon>Eukaryota</taxon>
        <taxon>Fungi</taxon>
        <taxon>Dikarya</taxon>
        <taxon>Basidiomycota</taxon>
        <taxon>Agaricomycotina</taxon>
        <taxon>Agaricomycetes</taxon>
        <taxon>Agaricomycetidae</taxon>
        <taxon>Agaricales</taxon>
        <taxon>Agaricineae</taxon>
        <taxon>Psathyrellaceae</taxon>
        <taxon>Coprinellus</taxon>
    </lineage>
</organism>
<accession>A0A4Y7SEW5</accession>
<gene>
    <name evidence="2" type="ORF">FA13DRAFT_1840047</name>
</gene>